<evidence type="ECO:0000259" key="7">
    <source>
        <dbReference type="Pfam" id="PF01478"/>
    </source>
</evidence>
<dbReference type="Gene3D" id="1.20.120.1220">
    <property type="match status" value="1"/>
</dbReference>
<evidence type="ECO:0000313" key="8">
    <source>
        <dbReference type="EMBL" id="MEI9409246.1"/>
    </source>
</evidence>
<name>A0ABU8KU42_9HYPH</name>
<keyword evidence="5 6" id="KW-0472">Membrane</keyword>
<evidence type="ECO:0000256" key="6">
    <source>
        <dbReference type="SAM" id="Phobius"/>
    </source>
</evidence>
<keyword evidence="3 6" id="KW-0812">Transmembrane</keyword>
<sequence length="172" mass="18254">MLEALIFVVFPFCMLFAAISDMLSMTIANRVPVLLVAVFALVAPLTGMEWAVYGWHFAAGAIVLAVTFGLFALGGMGGGDAKLLAATAVWMGLNVHLVEYLVASTIIGGLLTIAILFYRKSPLAMFTGRNPFLRHFAEESAGVPYGIALGLGGLLTYPDSPLMVWALARLAS</sequence>
<feature type="transmembrane region" description="Helical" evidence="6">
    <location>
        <begin position="97"/>
        <end position="118"/>
    </location>
</feature>
<proteinExistence type="predicted"/>
<keyword evidence="2" id="KW-1003">Cell membrane</keyword>
<evidence type="ECO:0000313" key="9">
    <source>
        <dbReference type="Proteomes" id="UP001387293"/>
    </source>
</evidence>
<evidence type="ECO:0000256" key="4">
    <source>
        <dbReference type="ARBA" id="ARBA00022989"/>
    </source>
</evidence>
<evidence type="ECO:0000256" key="3">
    <source>
        <dbReference type="ARBA" id="ARBA00022692"/>
    </source>
</evidence>
<feature type="transmembrane region" description="Helical" evidence="6">
    <location>
        <begin position="27"/>
        <end position="45"/>
    </location>
</feature>
<dbReference type="Proteomes" id="UP001387293">
    <property type="component" value="Unassembled WGS sequence"/>
</dbReference>
<comment type="subcellular location">
    <subcellularLocation>
        <location evidence="1">Cell membrane</location>
        <topology evidence="1">Multi-pass membrane protein</topology>
    </subcellularLocation>
</comment>
<keyword evidence="4 6" id="KW-1133">Transmembrane helix</keyword>
<comment type="caution">
    <text evidence="8">The sequence shown here is derived from an EMBL/GenBank/DDBJ whole genome shotgun (WGS) entry which is preliminary data.</text>
</comment>
<keyword evidence="9" id="KW-1185">Reference proteome</keyword>
<evidence type="ECO:0000256" key="2">
    <source>
        <dbReference type="ARBA" id="ARBA00022475"/>
    </source>
</evidence>
<evidence type="ECO:0000256" key="1">
    <source>
        <dbReference type="ARBA" id="ARBA00004651"/>
    </source>
</evidence>
<dbReference type="EMBL" id="JAPYKS010000006">
    <property type="protein sequence ID" value="MEI9409246.1"/>
    <property type="molecule type" value="Genomic_DNA"/>
</dbReference>
<feature type="transmembrane region" description="Helical" evidence="6">
    <location>
        <begin position="57"/>
        <end position="77"/>
    </location>
</feature>
<dbReference type="PANTHER" id="PTHR36506:SF1">
    <property type="entry name" value="PREFLAGELLIN PEPTIDASE"/>
    <property type="match status" value="1"/>
</dbReference>
<feature type="domain" description="Prepilin type IV endopeptidase peptidase" evidence="7">
    <location>
        <begin position="9"/>
        <end position="112"/>
    </location>
</feature>
<accession>A0ABU8KU42</accession>
<dbReference type="InterPro" id="IPR052218">
    <property type="entry name" value="Preflagellin_Peptidase"/>
</dbReference>
<reference evidence="8 9" key="1">
    <citation type="submission" date="2022-12" db="EMBL/GenBank/DDBJ databases">
        <authorList>
            <person name="Muema E."/>
        </authorList>
    </citation>
    <scope>NUCLEOTIDE SEQUENCE [LARGE SCALE GENOMIC DNA]</scope>
    <source>
        <strain evidence="9">1326</strain>
    </source>
</reference>
<dbReference type="PANTHER" id="PTHR36506">
    <property type="entry name" value="PREFLAGELLIN PEPTIDASE"/>
    <property type="match status" value="1"/>
</dbReference>
<dbReference type="Pfam" id="PF01478">
    <property type="entry name" value="Peptidase_A24"/>
    <property type="match status" value="1"/>
</dbReference>
<dbReference type="RefSeq" id="WP_337106220.1">
    <property type="nucleotide sequence ID" value="NZ_JAPYKS010000006.1"/>
</dbReference>
<organism evidence="8 9">
    <name type="scientific">Mesorhizobium salmacidum</name>
    <dbReference type="NCBI Taxonomy" id="3015171"/>
    <lineage>
        <taxon>Bacteria</taxon>
        <taxon>Pseudomonadati</taxon>
        <taxon>Pseudomonadota</taxon>
        <taxon>Alphaproteobacteria</taxon>
        <taxon>Hyphomicrobiales</taxon>
        <taxon>Phyllobacteriaceae</taxon>
        <taxon>Mesorhizobium</taxon>
    </lineage>
</organism>
<dbReference type="InterPro" id="IPR000045">
    <property type="entry name" value="Prepilin_IV_endopep_pep"/>
</dbReference>
<gene>
    <name evidence="8" type="ORF">O7A60_10750</name>
</gene>
<protein>
    <submittedName>
        <fullName evidence="8">Prepilin peptidase</fullName>
    </submittedName>
</protein>
<evidence type="ECO:0000256" key="5">
    <source>
        <dbReference type="ARBA" id="ARBA00023136"/>
    </source>
</evidence>